<evidence type="ECO:0000313" key="2">
    <source>
        <dbReference type="EMBL" id="GHH88056.1"/>
    </source>
</evidence>
<dbReference type="PANTHER" id="PTHR33164:SF43">
    <property type="entry name" value="HTH-TYPE TRANSCRIPTIONAL REPRESSOR YETL"/>
    <property type="match status" value="1"/>
</dbReference>
<dbReference type="InterPro" id="IPR036388">
    <property type="entry name" value="WH-like_DNA-bd_sf"/>
</dbReference>
<dbReference type="GO" id="GO:0006950">
    <property type="term" value="P:response to stress"/>
    <property type="evidence" value="ECO:0007669"/>
    <property type="project" value="TreeGrafter"/>
</dbReference>
<comment type="caution">
    <text evidence="2">The sequence shown here is derived from an EMBL/GenBank/DDBJ whole genome shotgun (WGS) entry which is preliminary data.</text>
</comment>
<dbReference type="SUPFAM" id="SSF46785">
    <property type="entry name" value="Winged helix' DNA-binding domain"/>
    <property type="match status" value="1"/>
</dbReference>
<dbReference type="InterPro" id="IPR039422">
    <property type="entry name" value="MarR/SlyA-like"/>
</dbReference>
<gene>
    <name evidence="2" type="primary">marR</name>
    <name evidence="2" type="ORF">GCM10017771_31810</name>
</gene>
<dbReference type="AlphaFoldDB" id="A0A919GP51"/>
<dbReference type="PRINTS" id="PR00598">
    <property type="entry name" value="HTHMARR"/>
</dbReference>
<protein>
    <submittedName>
        <fullName evidence="2">MarR family transcriptional regulator</fullName>
    </submittedName>
</protein>
<sequence>MDCGLEDAVDVVEGRPEALAPALVALSHLVLHLFADVGRGHGLTQQQAELLCTVIVRDRVRMNELGKLLHLEKSSLSGLVDRAERRGLITRTRDAKDRRAYWVELTDEGARLALRTHSDVTARLDRLIRHVSPDDQARLVGVVDRIRTAESAATE</sequence>
<evidence type="ECO:0000313" key="3">
    <source>
        <dbReference type="Proteomes" id="UP000603227"/>
    </source>
</evidence>
<dbReference type="GO" id="GO:0003700">
    <property type="term" value="F:DNA-binding transcription factor activity"/>
    <property type="evidence" value="ECO:0007669"/>
    <property type="project" value="InterPro"/>
</dbReference>
<organism evidence="2 3">
    <name type="scientific">Streptomyces capitiformicae</name>
    <dbReference type="NCBI Taxonomy" id="2014920"/>
    <lineage>
        <taxon>Bacteria</taxon>
        <taxon>Bacillati</taxon>
        <taxon>Actinomycetota</taxon>
        <taxon>Actinomycetes</taxon>
        <taxon>Kitasatosporales</taxon>
        <taxon>Streptomycetaceae</taxon>
        <taxon>Streptomyces</taxon>
    </lineage>
</organism>
<dbReference type="Pfam" id="PF12802">
    <property type="entry name" value="MarR_2"/>
    <property type="match status" value="1"/>
</dbReference>
<proteinExistence type="predicted"/>
<reference evidence="2" key="2">
    <citation type="submission" date="2020-09" db="EMBL/GenBank/DDBJ databases">
        <authorList>
            <person name="Sun Q."/>
            <person name="Zhou Y."/>
        </authorList>
    </citation>
    <scope>NUCLEOTIDE SEQUENCE</scope>
    <source>
        <strain evidence="2">CGMCC 4.7403</strain>
    </source>
</reference>
<dbReference type="Gene3D" id="1.10.10.10">
    <property type="entry name" value="Winged helix-like DNA-binding domain superfamily/Winged helix DNA-binding domain"/>
    <property type="match status" value="1"/>
</dbReference>
<dbReference type="EMBL" id="BNAT01000009">
    <property type="protein sequence ID" value="GHH88056.1"/>
    <property type="molecule type" value="Genomic_DNA"/>
</dbReference>
<feature type="domain" description="HTH marR-type" evidence="1">
    <location>
        <begin position="16"/>
        <end position="148"/>
    </location>
</feature>
<reference evidence="2" key="1">
    <citation type="journal article" date="2014" name="Int. J. Syst. Evol. Microbiol.">
        <title>Complete genome sequence of Corynebacterium casei LMG S-19264T (=DSM 44701T), isolated from a smear-ripened cheese.</title>
        <authorList>
            <consortium name="US DOE Joint Genome Institute (JGI-PGF)"/>
            <person name="Walter F."/>
            <person name="Albersmeier A."/>
            <person name="Kalinowski J."/>
            <person name="Ruckert C."/>
        </authorList>
    </citation>
    <scope>NUCLEOTIDE SEQUENCE</scope>
    <source>
        <strain evidence="2">CGMCC 4.7403</strain>
    </source>
</reference>
<dbReference type="InterPro" id="IPR036390">
    <property type="entry name" value="WH_DNA-bd_sf"/>
</dbReference>
<evidence type="ECO:0000259" key="1">
    <source>
        <dbReference type="PROSITE" id="PS50995"/>
    </source>
</evidence>
<dbReference type="SMART" id="SM00347">
    <property type="entry name" value="HTH_MARR"/>
    <property type="match status" value="1"/>
</dbReference>
<dbReference type="PANTHER" id="PTHR33164">
    <property type="entry name" value="TRANSCRIPTIONAL REGULATOR, MARR FAMILY"/>
    <property type="match status" value="1"/>
</dbReference>
<dbReference type="InterPro" id="IPR000835">
    <property type="entry name" value="HTH_MarR-typ"/>
</dbReference>
<name>A0A919GP51_9ACTN</name>
<keyword evidence="3" id="KW-1185">Reference proteome</keyword>
<dbReference type="Proteomes" id="UP000603227">
    <property type="component" value="Unassembled WGS sequence"/>
</dbReference>
<accession>A0A919GP51</accession>
<dbReference type="PROSITE" id="PS50995">
    <property type="entry name" value="HTH_MARR_2"/>
    <property type="match status" value="1"/>
</dbReference>